<evidence type="ECO:0000256" key="8">
    <source>
        <dbReference type="ARBA" id="ARBA00023180"/>
    </source>
</evidence>
<dbReference type="InterPro" id="IPR050401">
    <property type="entry name" value="Cyclic_nucleotide_synthase"/>
</dbReference>
<keyword evidence="7" id="KW-0675">Receptor</keyword>
<keyword evidence="3" id="KW-0812">Transmembrane</keyword>
<dbReference type="EMBL" id="JBGFUD010009410">
    <property type="protein sequence ID" value="MFH4982486.1"/>
    <property type="molecule type" value="Genomic_DNA"/>
</dbReference>
<dbReference type="Gene3D" id="3.30.70.1230">
    <property type="entry name" value="Nucleotide cyclase"/>
    <property type="match status" value="1"/>
</dbReference>
<accession>A0ABD6ET40</accession>
<organism evidence="13 14">
    <name type="scientific">Gnathostoma spinigerum</name>
    <dbReference type="NCBI Taxonomy" id="75299"/>
    <lineage>
        <taxon>Eukaryota</taxon>
        <taxon>Metazoa</taxon>
        <taxon>Ecdysozoa</taxon>
        <taxon>Nematoda</taxon>
        <taxon>Chromadorea</taxon>
        <taxon>Rhabditida</taxon>
        <taxon>Spirurina</taxon>
        <taxon>Gnathostomatomorpha</taxon>
        <taxon>Gnathostomatoidea</taxon>
        <taxon>Gnathostomatidae</taxon>
        <taxon>Gnathostoma</taxon>
    </lineage>
</organism>
<comment type="catalytic activity">
    <reaction evidence="1">
        <text>GTP = 3',5'-cyclic GMP + diphosphate</text>
        <dbReference type="Rhea" id="RHEA:13665"/>
        <dbReference type="ChEBI" id="CHEBI:33019"/>
        <dbReference type="ChEBI" id="CHEBI:37565"/>
        <dbReference type="ChEBI" id="CHEBI:57746"/>
        <dbReference type="EC" id="4.6.1.2"/>
    </reaction>
</comment>
<evidence type="ECO:0000256" key="10">
    <source>
        <dbReference type="RuleBase" id="RU000405"/>
    </source>
</evidence>
<dbReference type="SMART" id="SM00044">
    <property type="entry name" value="CYCc"/>
    <property type="match status" value="1"/>
</dbReference>
<comment type="subcellular location">
    <subcellularLocation>
        <location evidence="2">Membrane</location>
    </subcellularLocation>
</comment>
<keyword evidence="5" id="KW-1133">Transmembrane helix</keyword>
<keyword evidence="9 10" id="KW-0456">Lyase</keyword>
<dbReference type="GO" id="GO:0016020">
    <property type="term" value="C:membrane"/>
    <property type="evidence" value="ECO:0007669"/>
    <property type="project" value="UniProtKB-SubCell"/>
</dbReference>
<evidence type="ECO:0000256" key="9">
    <source>
        <dbReference type="ARBA" id="ARBA00023239"/>
    </source>
</evidence>
<dbReference type="GO" id="GO:0000166">
    <property type="term" value="F:nucleotide binding"/>
    <property type="evidence" value="ECO:0007669"/>
    <property type="project" value="UniProtKB-KW"/>
</dbReference>
<keyword evidence="6" id="KW-0472">Membrane</keyword>
<dbReference type="PANTHER" id="PTHR11920">
    <property type="entry name" value="GUANYLYL CYCLASE"/>
    <property type="match status" value="1"/>
</dbReference>
<evidence type="ECO:0000256" key="6">
    <source>
        <dbReference type="ARBA" id="ARBA00023136"/>
    </source>
</evidence>
<keyword evidence="4" id="KW-0547">Nucleotide-binding</keyword>
<evidence type="ECO:0000256" key="11">
    <source>
        <dbReference type="SAM" id="MobiDB-lite"/>
    </source>
</evidence>
<evidence type="ECO:0000259" key="12">
    <source>
        <dbReference type="PROSITE" id="PS50125"/>
    </source>
</evidence>
<evidence type="ECO:0000313" key="13">
    <source>
        <dbReference type="EMBL" id="MFH4982486.1"/>
    </source>
</evidence>
<evidence type="ECO:0000256" key="7">
    <source>
        <dbReference type="ARBA" id="ARBA00023170"/>
    </source>
</evidence>
<comment type="caution">
    <text evidence="13">The sequence shown here is derived from an EMBL/GenBank/DDBJ whole genome shotgun (WGS) entry which is preliminary data.</text>
</comment>
<evidence type="ECO:0000256" key="3">
    <source>
        <dbReference type="ARBA" id="ARBA00022692"/>
    </source>
</evidence>
<dbReference type="InterPro" id="IPR029787">
    <property type="entry name" value="Nucleotide_cyclase"/>
</dbReference>
<evidence type="ECO:0000256" key="4">
    <source>
        <dbReference type="ARBA" id="ARBA00022741"/>
    </source>
</evidence>
<evidence type="ECO:0000256" key="5">
    <source>
        <dbReference type="ARBA" id="ARBA00022989"/>
    </source>
</evidence>
<feature type="domain" description="Guanylate cyclase" evidence="12">
    <location>
        <begin position="1"/>
        <end position="119"/>
    </location>
</feature>
<dbReference type="AlphaFoldDB" id="A0ABD6ET40"/>
<protein>
    <recommendedName>
        <fullName evidence="12">Guanylate cyclase domain-containing protein</fullName>
    </recommendedName>
</protein>
<gene>
    <name evidence="13" type="ORF">AB6A40_009195</name>
</gene>
<sequence length="209" mass="23218">MSVQSTPIQIVQFLNDLYTCFDGIISQYDVYKVETVGDTYMVASGLPLSNGFHHAGEIASMSLALLKANDNFVIKHRPGEKVQLRIGMHSGPCVAGVIGIRMPRYCLFGDTVNTASRMESNGIPLKINCSQSAKDLLDHLGGYKLTERGYVEMKGKGRQMTYFVLSEDLDQRRIRLKKEHLKYPSLRRTAQATDTTSSQGSFDSTGNQN</sequence>
<dbReference type="GO" id="GO:0004383">
    <property type="term" value="F:guanylate cyclase activity"/>
    <property type="evidence" value="ECO:0007669"/>
    <property type="project" value="UniProtKB-EC"/>
</dbReference>
<evidence type="ECO:0000256" key="1">
    <source>
        <dbReference type="ARBA" id="ARBA00001436"/>
    </source>
</evidence>
<dbReference type="FunFam" id="3.30.70.1230:FF:000115">
    <property type="entry name" value="Soluble guanylate cyclase gcy-35"/>
    <property type="match status" value="1"/>
</dbReference>
<comment type="similarity">
    <text evidence="10">Belongs to the adenylyl cyclase class-4/guanylyl cyclase family.</text>
</comment>
<dbReference type="PANTHER" id="PTHR11920:SF436">
    <property type="entry name" value="RECEPTOR-TYPE GUANYLATE CYCLASE GCY-15-RELATED"/>
    <property type="match status" value="1"/>
</dbReference>
<evidence type="ECO:0000313" key="14">
    <source>
        <dbReference type="Proteomes" id="UP001608902"/>
    </source>
</evidence>
<feature type="region of interest" description="Disordered" evidence="11">
    <location>
        <begin position="185"/>
        <end position="209"/>
    </location>
</feature>
<dbReference type="SUPFAM" id="SSF55073">
    <property type="entry name" value="Nucleotide cyclase"/>
    <property type="match status" value="1"/>
</dbReference>
<feature type="compositionally biased region" description="Polar residues" evidence="11">
    <location>
        <begin position="188"/>
        <end position="209"/>
    </location>
</feature>
<keyword evidence="14" id="KW-1185">Reference proteome</keyword>
<dbReference type="PROSITE" id="PS50125">
    <property type="entry name" value="GUANYLATE_CYCLASE_2"/>
    <property type="match status" value="1"/>
</dbReference>
<dbReference type="Pfam" id="PF00211">
    <property type="entry name" value="Guanylate_cyc"/>
    <property type="match status" value="1"/>
</dbReference>
<reference evidence="13 14" key="1">
    <citation type="submission" date="2024-08" db="EMBL/GenBank/DDBJ databases">
        <title>Gnathostoma spinigerum genome.</title>
        <authorList>
            <person name="Gonzalez-Bertolin B."/>
            <person name="Monzon S."/>
            <person name="Zaballos A."/>
            <person name="Jimenez P."/>
            <person name="Dekumyoy P."/>
            <person name="Varona S."/>
            <person name="Cuesta I."/>
            <person name="Sumanam S."/>
            <person name="Adisakwattana P."/>
            <person name="Gasser R.B."/>
            <person name="Hernandez-Gonzalez A."/>
            <person name="Young N.D."/>
            <person name="Perteguer M.J."/>
        </authorList>
    </citation>
    <scope>NUCLEOTIDE SEQUENCE [LARGE SCALE GENOMIC DNA]</scope>
    <source>
        <strain evidence="13">AL3</strain>
        <tissue evidence="13">Liver</tissue>
    </source>
</reference>
<dbReference type="CDD" id="cd07302">
    <property type="entry name" value="CHD"/>
    <property type="match status" value="1"/>
</dbReference>
<dbReference type="InterPro" id="IPR018297">
    <property type="entry name" value="A/G_cyclase_CS"/>
</dbReference>
<dbReference type="InterPro" id="IPR001054">
    <property type="entry name" value="A/G_cyclase"/>
</dbReference>
<evidence type="ECO:0000256" key="2">
    <source>
        <dbReference type="ARBA" id="ARBA00004370"/>
    </source>
</evidence>
<dbReference type="Proteomes" id="UP001608902">
    <property type="component" value="Unassembled WGS sequence"/>
</dbReference>
<keyword evidence="8" id="KW-0325">Glycoprotein</keyword>
<proteinExistence type="inferred from homology"/>
<name>A0ABD6ET40_9BILA</name>
<dbReference type="PROSITE" id="PS00452">
    <property type="entry name" value="GUANYLATE_CYCLASE_1"/>
    <property type="match status" value="1"/>
</dbReference>